<keyword evidence="3" id="KW-1185">Reference proteome</keyword>
<feature type="region of interest" description="Disordered" evidence="1">
    <location>
        <begin position="61"/>
        <end position="98"/>
    </location>
</feature>
<evidence type="ECO:0000313" key="3">
    <source>
        <dbReference type="Proteomes" id="UP001274830"/>
    </source>
</evidence>
<dbReference type="Gene3D" id="3.80.10.10">
    <property type="entry name" value="Ribonuclease Inhibitor"/>
    <property type="match status" value="1"/>
</dbReference>
<comment type="caution">
    <text evidence="2">The sequence shown here is derived from an EMBL/GenBank/DDBJ whole genome shotgun (WGS) entry which is preliminary data.</text>
</comment>
<feature type="compositionally biased region" description="Polar residues" evidence="1">
    <location>
        <begin position="72"/>
        <end position="86"/>
    </location>
</feature>
<dbReference type="InterPro" id="IPR032675">
    <property type="entry name" value="LRR_dom_sf"/>
</dbReference>
<evidence type="ECO:0000313" key="2">
    <source>
        <dbReference type="EMBL" id="KAK3679468.1"/>
    </source>
</evidence>
<evidence type="ECO:0008006" key="4">
    <source>
        <dbReference type="Google" id="ProtNLM"/>
    </source>
</evidence>
<proteinExistence type="predicted"/>
<feature type="compositionally biased region" description="Low complexity" evidence="1">
    <location>
        <begin position="17"/>
        <end position="26"/>
    </location>
</feature>
<dbReference type="AlphaFoldDB" id="A0AAE0WX26"/>
<accession>A0AAE0WX26</accession>
<feature type="region of interest" description="Disordered" evidence="1">
    <location>
        <begin position="1"/>
        <end position="37"/>
    </location>
</feature>
<name>A0AAE0WX26_9PEZI</name>
<dbReference type="SUPFAM" id="SSF52047">
    <property type="entry name" value="RNI-like"/>
    <property type="match status" value="1"/>
</dbReference>
<protein>
    <recommendedName>
        <fullName evidence="4">F-box domain-containing protein</fullName>
    </recommendedName>
</protein>
<sequence length="641" mass="72978">MAAEQQPRRALKRSKSLKNLLSRNAKPPAPTAEDEELLPCRPVKQKYVQFHVTTDDIHLRPTTAGATPIVPQRTSSQRQTWPQSTAERSRPGRYAFENTPTLTQTPWELERHTRRPRSQRIPLVDLRPLPKNIFEHLPREIYHCILDHVESLHKQKSQVDVVSLHSDLKALSLVNKRWHRAAREHLYREVWLPNNDDLPRRTLSLHRSTTRLKQLLRTLDESDALAFMVRHLRVTANLACMLEGVDHTQATRRATIDLVAAIINRCANLEDFSGYNPSIRDAASTKLFFPLALRPNIRSHAWNAQVAQFGGRQLPTFDAGEVLDCHDDWQWLETLVICSSSDLSLGLGLVAAIVQRLPSLKHLMLSRLNRQDFHNGTLLSLPGLRSLRLDHLDGLTDQGVEQLAHMRLASTVESLSLIGLELTSLRTIQQLWTNLGRLRKFTLVQNTSPEMLPGMQAANVNRALGSATLQDLHWDVLVAGTGTSLIANAIASGRLPSLRRIKVPCDYEGVVQELCRPIVQETLDALDLEMIDRFDSDRYERFLRLSQIQAQLRIRESRQQPAFNVVVHDEHKRVSATHVIGSYVGDMESQVEYTLEPDVEGSHDALIDFADVEAPKWVYERRNEMDRSIFGEQALDLKMLF</sequence>
<dbReference type="EMBL" id="JAUTXT010000002">
    <property type="protein sequence ID" value="KAK3679468.1"/>
    <property type="molecule type" value="Genomic_DNA"/>
</dbReference>
<gene>
    <name evidence="2" type="ORF">LTR78_001029</name>
</gene>
<reference evidence="2" key="1">
    <citation type="submission" date="2023-07" db="EMBL/GenBank/DDBJ databases">
        <title>Black Yeasts Isolated from many extreme environments.</title>
        <authorList>
            <person name="Coleine C."/>
            <person name="Stajich J.E."/>
            <person name="Selbmann L."/>
        </authorList>
    </citation>
    <scope>NUCLEOTIDE SEQUENCE</scope>
    <source>
        <strain evidence="2">CCFEE 5485</strain>
    </source>
</reference>
<organism evidence="2 3">
    <name type="scientific">Recurvomyces mirabilis</name>
    <dbReference type="NCBI Taxonomy" id="574656"/>
    <lineage>
        <taxon>Eukaryota</taxon>
        <taxon>Fungi</taxon>
        <taxon>Dikarya</taxon>
        <taxon>Ascomycota</taxon>
        <taxon>Pezizomycotina</taxon>
        <taxon>Dothideomycetes</taxon>
        <taxon>Dothideomycetidae</taxon>
        <taxon>Mycosphaerellales</taxon>
        <taxon>Teratosphaeriaceae</taxon>
        <taxon>Recurvomyces</taxon>
    </lineage>
</organism>
<dbReference type="Proteomes" id="UP001274830">
    <property type="component" value="Unassembled WGS sequence"/>
</dbReference>
<evidence type="ECO:0000256" key="1">
    <source>
        <dbReference type="SAM" id="MobiDB-lite"/>
    </source>
</evidence>